<keyword evidence="1" id="KW-0472">Membrane</keyword>
<dbReference type="CTD" id="9798250"/>
<dbReference type="EMBL" id="WUAV01000004">
    <property type="protein sequence ID" value="KAF1759687.1"/>
    <property type="molecule type" value="Genomic_DNA"/>
</dbReference>
<feature type="transmembrane region" description="Helical" evidence="1">
    <location>
        <begin position="89"/>
        <end position="108"/>
    </location>
</feature>
<name>A0A6A5GWY1_CAERE</name>
<dbReference type="GeneID" id="9798250"/>
<dbReference type="PANTHER" id="PTHR13568:SF9">
    <property type="entry name" value="TRANSMEMBRANE PROTEIN 203"/>
    <property type="match status" value="1"/>
</dbReference>
<evidence type="ECO:0000313" key="2">
    <source>
        <dbReference type="EMBL" id="KAF1759687.1"/>
    </source>
</evidence>
<dbReference type="RefSeq" id="XP_053586128.1">
    <property type="nucleotide sequence ID" value="XM_053731356.1"/>
</dbReference>
<evidence type="ECO:0000256" key="1">
    <source>
        <dbReference type="SAM" id="Phobius"/>
    </source>
</evidence>
<dbReference type="InterPro" id="IPR019396">
    <property type="entry name" value="TM_Fragile-X-F-assoc"/>
</dbReference>
<sequence length="145" mass="17104">MVFLTLREFTTWLDVTLFELWIHFLGIIVSSILLCLKVHSILHISYFWVASPMFIGIGFVYYFIFIIYLRSCVEYKDYRAPTFKVICNMLRLTLLTSFLYLLISKISGDLEKSEVADQRSYGWVFSPIWALFLIWAVQICRTTNS</sequence>
<keyword evidence="1" id="KW-1133">Transmembrane helix</keyword>
<feature type="transmembrane region" description="Helical" evidence="1">
    <location>
        <begin position="120"/>
        <end position="137"/>
    </location>
</feature>
<gene>
    <name evidence="2" type="ORF">GCK72_016154</name>
</gene>
<proteinExistence type="predicted"/>
<dbReference type="AlphaFoldDB" id="A0A6A5GWY1"/>
<dbReference type="GO" id="GO:0006874">
    <property type="term" value="P:intracellular calcium ion homeostasis"/>
    <property type="evidence" value="ECO:0007669"/>
    <property type="project" value="TreeGrafter"/>
</dbReference>
<feature type="transmembrane region" description="Helical" evidence="1">
    <location>
        <begin position="46"/>
        <end position="69"/>
    </location>
</feature>
<feature type="transmembrane region" description="Helical" evidence="1">
    <location>
        <begin position="20"/>
        <end position="39"/>
    </location>
</feature>
<protein>
    <submittedName>
        <fullName evidence="2">Uncharacterized protein</fullName>
    </submittedName>
</protein>
<dbReference type="PANTHER" id="PTHR13568">
    <property type="entry name" value="FAM11A, B PROTEIN"/>
    <property type="match status" value="1"/>
</dbReference>
<dbReference type="Proteomes" id="UP000483820">
    <property type="component" value="Chromosome IV"/>
</dbReference>
<keyword evidence="1" id="KW-0812">Transmembrane</keyword>
<comment type="caution">
    <text evidence="2">The sequence shown here is derived from an EMBL/GenBank/DDBJ whole genome shotgun (WGS) entry which is preliminary data.</text>
</comment>
<organism evidence="2 3">
    <name type="scientific">Caenorhabditis remanei</name>
    <name type="common">Caenorhabditis vulgaris</name>
    <dbReference type="NCBI Taxonomy" id="31234"/>
    <lineage>
        <taxon>Eukaryota</taxon>
        <taxon>Metazoa</taxon>
        <taxon>Ecdysozoa</taxon>
        <taxon>Nematoda</taxon>
        <taxon>Chromadorea</taxon>
        <taxon>Rhabditida</taxon>
        <taxon>Rhabditina</taxon>
        <taxon>Rhabditomorpha</taxon>
        <taxon>Rhabditoidea</taxon>
        <taxon>Rhabditidae</taxon>
        <taxon>Peloderinae</taxon>
        <taxon>Caenorhabditis</taxon>
    </lineage>
</organism>
<dbReference type="GO" id="GO:0005783">
    <property type="term" value="C:endoplasmic reticulum"/>
    <property type="evidence" value="ECO:0007669"/>
    <property type="project" value="TreeGrafter"/>
</dbReference>
<evidence type="ECO:0000313" key="3">
    <source>
        <dbReference type="Proteomes" id="UP000483820"/>
    </source>
</evidence>
<dbReference type="KEGG" id="crq:GCK72_016154"/>
<accession>A0A6A5GWY1</accession>
<reference evidence="2 3" key="1">
    <citation type="submission" date="2019-12" db="EMBL/GenBank/DDBJ databases">
        <title>Chromosome-level assembly of the Caenorhabditis remanei genome.</title>
        <authorList>
            <person name="Teterina A.A."/>
            <person name="Willis J.H."/>
            <person name="Phillips P.C."/>
        </authorList>
    </citation>
    <scope>NUCLEOTIDE SEQUENCE [LARGE SCALE GENOMIC DNA]</scope>
    <source>
        <strain evidence="2 3">PX506</strain>
        <tissue evidence="2">Whole organism</tissue>
    </source>
</reference>